<evidence type="ECO:0000256" key="2">
    <source>
        <dbReference type="ARBA" id="ARBA00010519"/>
    </source>
</evidence>
<keyword evidence="4" id="KW-0813">Transport</keyword>
<evidence type="ECO:0000256" key="9">
    <source>
        <dbReference type="ARBA" id="ARBA00023136"/>
    </source>
</evidence>
<evidence type="ECO:0000256" key="7">
    <source>
        <dbReference type="ARBA" id="ARBA00022989"/>
    </source>
</evidence>
<dbReference type="EMBL" id="JN700983">
    <property type="protein sequence ID" value="AET13188.1"/>
    <property type="molecule type" value="Genomic_DNA"/>
</dbReference>
<evidence type="ECO:0000313" key="12">
    <source>
        <dbReference type="EMBL" id="AET13188.1"/>
    </source>
</evidence>
<proteinExistence type="inferred from homology"/>
<dbReference type="InterPro" id="IPR001133">
    <property type="entry name" value="NADH_UbQ_OxRdtase_chain4L/K"/>
</dbReference>
<dbReference type="PANTHER" id="PTHR11434:SF16">
    <property type="entry name" value="NADH-UBIQUINONE OXIDOREDUCTASE CHAIN 4L"/>
    <property type="match status" value="1"/>
</dbReference>
<dbReference type="PANTHER" id="PTHR11434">
    <property type="entry name" value="NADH-UBIQUINONE OXIDOREDUCTASE SUBUNIT ND4L"/>
    <property type="match status" value="1"/>
</dbReference>
<keyword evidence="8" id="KW-0520">NAD</keyword>
<feature type="transmembrane region" description="Helical" evidence="11">
    <location>
        <begin position="33"/>
        <end position="51"/>
    </location>
</feature>
<geneLocation type="mitochondrion" evidence="12"/>
<dbReference type="Pfam" id="PF00420">
    <property type="entry name" value="Oxidored_q2"/>
    <property type="match status" value="1"/>
</dbReference>
<protein>
    <recommendedName>
        <fullName evidence="3">NADH-ubiquinone oxidoreductase chain 4L</fullName>
    </recommendedName>
    <alternativeName>
        <fullName evidence="10">NADH dehydrogenase subunit 4L</fullName>
    </alternativeName>
</protein>
<dbReference type="GO" id="GO:0016651">
    <property type="term" value="F:oxidoreductase activity, acting on NAD(P)H"/>
    <property type="evidence" value="ECO:0007669"/>
    <property type="project" value="InterPro"/>
</dbReference>
<evidence type="ECO:0000256" key="4">
    <source>
        <dbReference type="ARBA" id="ARBA00022448"/>
    </source>
</evidence>
<dbReference type="Gene3D" id="1.10.287.3510">
    <property type="match status" value="1"/>
</dbReference>
<dbReference type="NCBIfam" id="NF004320">
    <property type="entry name" value="PRK05715.1-2"/>
    <property type="match status" value="1"/>
</dbReference>
<evidence type="ECO:0000256" key="11">
    <source>
        <dbReference type="SAM" id="Phobius"/>
    </source>
</evidence>
<comment type="similarity">
    <text evidence="2">Belongs to the complex I subunit 4L family.</text>
</comment>
<comment type="subcellular location">
    <subcellularLocation>
        <location evidence="1">Membrane</location>
        <topology evidence="1">Multi-pass membrane protein</topology>
    </subcellularLocation>
</comment>
<sequence>MVVLTGLVLFLIATLGIIINRLNLILILMSLEIMLLSICILLIWVSSFYGVVSGYLFTLIVLTVAACESAIGLTMMISYYRITGHISIKLLNLLRG</sequence>
<dbReference type="AlphaFoldDB" id="G9IT68"/>
<keyword evidence="12" id="KW-0560">Oxidoreductase</keyword>
<dbReference type="GO" id="GO:0030964">
    <property type="term" value="C:NADH dehydrogenase complex"/>
    <property type="evidence" value="ECO:0007669"/>
    <property type="project" value="TreeGrafter"/>
</dbReference>
<dbReference type="InterPro" id="IPR039428">
    <property type="entry name" value="NUOK/Mnh_C1-like"/>
</dbReference>
<dbReference type="GO" id="GO:0042773">
    <property type="term" value="P:ATP synthesis coupled electron transport"/>
    <property type="evidence" value="ECO:0007669"/>
    <property type="project" value="InterPro"/>
</dbReference>
<organism evidence="12">
    <name type="scientific">Carybdea xaymacana</name>
    <dbReference type="NCBI Taxonomy" id="168719"/>
    <lineage>
        <taxon>Eukaryota</taxon>
        <taxon>Metazoa</taxon>
        <taxon>Cnidaria</taxon>
        <taxon>Cubozoa</taxon>
        <taxon>Carybdeida</taxon>
        <taxon>Carybdeidae</taxon>
        <taxon>Carybdea</taxon>
    </lineage>
</organism>
<reference evidence="12" key="1">
    <citation type="journal article" date="2012" name="Genome Biol. Evol.">
        <title>Evolution of linear mitochondrial genomes in medusozoan cnidarians.</title>
        <authorList>
            <person name="Kayal E."/>
            <person name="Bentlage B."/>
            <person name="Collins A.G."/>
            <person name="Kayal M."/>
            <person name="Pirro S."/>
            <person name="Lavrov D.V."/>
        </authorList>
    </citation>
    <scope>NUCLEOTIDE SEQUENCE</scope>
</reference>
<evidence type="ECO:0000256" key="8">
    <source>
        <dbReference type="ARBA" id="ARBA00023027"/>
    </source>
</evidence>
<gene>
    <name evidence="12" type="primary">nad4L</name>
</gene>
<keyword evidence="9 11" id="KW-0472">Membrane</keyword>
<feature type="transmembrane region" description="Helical" evidence="11">
    <location>
        <begin position="57"/>
        <end position="80"/>
    </location>
</feature>
<evidence type="ECO:0000256" key="5">
    <source>
        <dbReference type="ARBA" id="ARBA00022692"/>
    </source>
</evidence>
<evidence type="ECO:0000256" key="3">
    <source>
        <dbReference type="ARBA" id="ARBA00016612"/>
    </source>
</evidence>
<evidence type="ECO:0000256" key="6">
    <source>
        <dbReference type="ARBA" id="ARBA00022967"/>
    </source>
</evidence>
<evidence type="ECO:0000256" key="1">
    <source>
        <dbReference type="ARBA" id="ARBA00004141"/>
    </source>
</evidence>
<accession>G9IT68</accession>
<feature type="transmembrane region" description="Helical" evidence="11">
    <location>
        <begin position="6"/>
        <end position="26"/>
    </location>
</feature>
<dbReference type="HAMAP" id="MF_01456">
    <property type="entry name" value="NDH1_NuoK"/>
    <property type="match status" value="1"/>
</dbReference>
<keyword evidence="5 11" id="KW-0812">Transmembrane</keyword>
<evidence type="ECO:0000256" key="10">
    <source>
        <dbReference type="ARBA" id="ARBA00031586"/>
    </source>
</evidence>
<keyword evidence="7 11" id="KW-1133">Transmembrane helix</keyword>
<keyword evidence="6" id="KW-1278">Translocase</keyword>
<name>G9IT68_9CNID</name>
<keyword evidence="12" id="KW-0496">Mitochondrion</keyword>